<accession>A0A9W7Y908</accession>
<comment type="caution">
    <text evidence="1">The sequence shown here is derived from an EMBL/GenBank/DDBJ whole genome shotgun (WGS) entry which is preliminary data.</text>
</comment>
<dbReference type="Proteomes" id="UP001143981">
    <property type="component" value="Unassembled WGS sequence"/>
</dbReference>
<proteinExistence type="predicted"/>
<reference evidence="1" key="1">
    <citation type="submission" date="2022-07" db="EMBL/GenBank/DDBJ databases">
        <title>Phylogenomic reconstructions and comparative analyses of Kickxellomycotina fungi.</title>
        <authorList>
            <person name="Reynolds N.K."/>
            <person name="Stajich J.E."/>
            <person name="Barry K."/>
            <person name="Grigoriev I.V."/>
            <person name="Crous P."/>
            <person name="Smith M.E."/>
        </authorList>
    </citation>
    <scope>NUCLEOTIDE SEQUENCE</scope>
    <source>
        <strain evidence="1">BCRC 34381</strain>
    </source>
</reference>
<dbReference type="EMBL" id="JANBOI010001458">
    <property type="protein sequence ID" value="KAJ1726616.1"/>
    <property type="molecule type" value="Genomic_DNA"/>
</dbReference>
<gene>
    <name evidence="1" type="ORF">LPJ61_005067</name>
</gene>
<dbReference type="AlphaFoldDB" id="A0A9W7Y908"/>
<protein>
    <submittedName>
        <fullName evidence="1">Uncharacterized protein</fullName>
    </submittedName>
</protein>
<feature type="non-terminal residue" evidence="1">
    <location>
        <position position="92"/>
    </location>
</feature>
<organism evidence="1 2">
    <name type="scientific">Coemansia biformis</name>
    <dbReference type="NCBI Taxonomy" id="1286918"/>
    <lineage>
        <taxon>Eukaryota</taxon>
        <taxon>Fungi</taxon>
        <taxon>Fungi incertae sedis</taxon>
        <taxon>Zoopagomycota</taxon>
        <taxon>Kickxellomycotina</taxon>
        <taxon>Kickxellomycetes</taxon>
        <taxon>Kickxellales</taxon>
        <taxon>Kickxellaceae</taxon>
        <taxon>Coemansia</taxon>
    </lineage>
</organism>
<sequence length="92" mass="9599">MATAGSNTLASRGLVSGVVADGLKVVQRMLQTMLGVNQTWTATEFNPEDGPPGITVPPIRMAAAAMADNITLIASNGTDLQDTADLVAEFYF</sequence>
<name>A0A9W7Y908_9FUNG</name>
<evidence type="ECO:0000313" key="1">
    <source>
        <dbReference type="EMBL" id="KAJ1726616.1"/>
    </source>
</evidence>
<evidence type="ECO:0000313" key="2">
    <source>
        <dbReference type="Proteomes" id="UP001143981"/>
    </source>
</evidence>
<keyword evidence="2" id="KW-1185">Reference proteome</keyword>